<accession>A0AA48M2Y2</accession>
<name>A0AA48M2Y2_9ZZZZ</name>
<organism evidence="1">
    <name type="scientific">freshwater sediment metagenome</name>
    <dbReference type="NCBI Taxonomy" id="556182"/>
    <lineage>
        <taxon>unclassified sequences</taxon>
        <taxon>metagenomes</taxon>
        <taxon>ecological metagenomes</taxon>
    </lineage>
</organism>
<proteinExistence type="predicted"/>
<sequence>MRSLTISLALCLVSSIGLAQEIKPHYTSLQDCKTVKSLKLPDRVMKDGVFRCKGAGGYTVYVVEDDPRSFLVLERGKKLFSLEKPMVNLEKPMVNEFTLGNFPNVSVTKKAEWRIASGKAVALIARVAYQKPENGKEASTLLVFDLRGDAPALIGAATGNDEARKLADAGPGGSDEETLSRGCNAIYAALCKDFPPGPEQLGRCFDKRPTIADKVPPKCVADFQTNIENYHQAVGEKK</sequence>
<evidence type="ECO:0000313" key="1">
    <source>
        <dbReference type="EMBL" id="CAJ0889490.1"/>
    </source>
</evidence>
<dbReference type="AlphaFoldDB" id="A0AA48M2Y2"/>
<reference evidence="1" key="1">
    <citation type="submission" date="2023-07" db="EMBL/GenBank/DDBJ databases">
        <authorList>
            <person name="Pelsma A.J. K."/>
        </authorList>
    </citation>
    <scope>NUCLEOTIDE SEQUENCE</scope>
</reference>
<dbReference type="EMBL" id="OY288114">
    <property type="protein sequence ID" value="CAJ0889490.1"/>
    <property type="molecule type" value="Genomic_DNA"/>
</dbReference>
<gene>
    <name evidence="1" type="ORF">AMST5_03966</name>
</gene>
<protein>
    <submittedName>
        <fullName evidence="1">Uncharacterized protein</fullName>
    </submittedName>
</protein>